<accession>A0A7C2W5T2</accession>
<evidence type="ECO:0000259" key="3">
    <source>
        <dbReference type="PROSITE" id="PS50110"/>
    </source>
</evidence>
<proteinExistence type="predicted"/>
<dbReference type="EMBL" id="DSID01000029">
    <property type="protein sequence ID" value="HEX69687.1"/>
    <property type="molecule type" value="Genomic_DNA"/>
</dbReference>
<protein>
    <submittedName>
        <fullName evidence="4">Response regulator</fullName>
    </submittedName>
</protein>
<evidence type="ECO:0000256" key="1">
    <source>
        <dbReference type="ARBA" id="ARBA00022553"/>
    </source>
</evidence>
<keyword evidence="1 2" id="KW-0597">Phosphoprotein</keyword>
<dbReference type="PROSITE" id="PS50110">
    <property type="entry name" value="RESPONSE_REGULATORY"/>
    <property type="match status" value="1"/>
</dbReference>
<gene>
    <name evidence="4" type="ORF">ENP13_00355</name>
</gene>
<dbReference type="SMART" id="SM00448">
    <property type="entry name" value="REC"/>
    <property type="match status" value="1"/>
</dbReference>
<name>A0A7C2W5T2_9BACT</name>
<reference evidence="4" key="1">
    <citation type="journal article" date="2020" name="mSystems">
        <title>Genome- and Community-Level Interaction Insights into Carbon Utilization and Element Cycling Functions of Hydrothermarchaeota in Hydrothermal Sediment.</title>
        <authorList>
            <person name="Zhou Z."/>
            <person name="Liu Y."/>
            <person name="Xu W."/>
            <person name="Pan J."/>
            <person name="Luo Z.H."/>
            <person name="Li M."/>
        </authorList>
    </citation>
    <scope>NUCLEOTIDE SEQUENCE [LARGE SCALE GENOMIC DNA]</scope>
    <source>
        <strain evidence="4">SpSt-192</strain>
    </source>
</reference>
<comment type="caution">
    <text evidence="4">The sequence shown here is derived from an EMBL/GenBank/DDBJ whole genome shotgun (WGS) entry which is preliminary data.</text>
</comment>
<dbReference type="InterPro" id="IPR001789">
    <property type="entry name" value="Sig_transdc_resp-reg_receiver"/>
</dbReference>
<dbReference type="PANTHER" id="PTHR44591:SF3">
    <property type="entry name" value="RESPONSE REGULATORY DOMAIN-CONTAINING PROTEIN"/>
    <property type="match status" value="1"/>
</dbReference>
<sequence>MLIVDDDPNLRKLIRATVEDEDHVVLEAADGVEALNLARKHLPDLMLLDIAMPRMDGVKVCKEIKADPATRNITVVMLTAKGQERDRQAAQEAGAEAYFTKPFSPLALLNFIAEHLPRSQP</sequence>
<dbReference type="SUPFAM" id="SSF52172">
    <property type="entry name" value="CheY-like"/>
    <property type="match status" value="1"/>
</dbReference>
<dbReference type="PANTHER" id="PTHR44591">
    <property type="entry name" value="STRESS RESPONSE REGULATOR PROTEIN 1"/>
    <property type="match status" value="1"/>
</dbReference>
<dbReference type="InterPro" id="IPR011006">
    <property type="entry name" value="CheY-like_superfamily"/>
</dbReference>
<dbReference type="InterPro" id="IPR050595">
    <property type="entry name" value="Bact_response_regulator"/>
</dbReference>
<feature type="domain" description="Response regulatory" evidence="3">
    <location>
        <begin position="1"/>
        <end position="116"/>
    </location>
</feature>
<evidence type="ECO:0000256" key="2">
    <source>
        <dbReference type="PROSITE-ProRule" id="PRU00169"/>
    </source>
</evidence>
<organism evidence="4">
    <name type="scientific">Thermorudis sp</name>
    <dbReference type="NCBI Taxonomy" id="1969470"/>
    <lineage>
        <taxon>Bacteria</taxon>
        <taxon>Pseudomonadati</taxon>
        <taxon>Thermomicrobiota</taxon>
        <taxon>Thermomicrobia</taxon>
        <taxon>Thermomicrobia incertae sedis</taxon>
        <taxon>Thermorudis</taxon>
    </lineage>
</organism>
<dbReference type="GO" id="GO:0000160">
    <property type="term" value="P:phosphorelay signal transduction system"/>
    <property type="evidence" value="ECO:0007669"/>
    <property type="project" value="InterPro"/>
</dbReference>
<dbReference type="Gene3D" id="3.40.50.2300">
    <property type="match status" value="1"/>
</dbReference>
<feature type="modified residue" description="4-aspartylphosphate" evidence="2">
    <location>
        <position position="49"/>
    </location>
</feature>
<evidence type="ECO:0000313" key="4">
    <source>
        <dbReference type="EMBL" id="HEX69687.1"/>
    </source>
</evidence>
<dbReference type="AlphaFoldDB" id="A0A7C2W5T2"/>
<dbReference type="Pfam" id="PF00072">
    <property type="entry name" value="Response_reg"/>
    <property type="match status" value="1"/>
</dbReference>